<feature type="transmembrane region" description="Helical" evidence="2">
    <location>
        <begin position="67"/>
        <end position="85"/>
    </location>
</feature>
<reference evidence="3 4" key="1">
    <citation type="submission" date="2015-09" db="EMBL/GenBank/DDBJ databases">
        <title>Sorangium comparison.</title>
        <authorList>
            <person name="Zaburannyi N."/>
            <person name="Bunk B."/>
            <person name="Overmann J."/>
            <person name="Mueller R."/>
        </authorList>
    </citation>
    <scope>NUCLEOTIDE SEQUENCE [LARGE SCALE GENOMIC DNA]</scope>
    <source>
        <strain evidence="3 4">So ce26</strain>
    </source>
</reference>
<feature type="transmembrane region" description="Helical" evidence="2">
    <location>
        <begin position="116"/>
        <end position="136"/>
    </location>
</feature>
<name>A0A2L0EQD2_SORCE</name>
<dbReference type="Proteomes" id="UP000238348">
    <property type="component" value="Chromosome"/>
</dbReference>
<feature type="transmembrane region" description="Helical" evidence="2">
    <location>
        <begin position="148"/>
        <end position="164"/>
    </location>
</feature>
<evidence type="ECO:0000256" key="2">
    <source>
        <dbReference type="SAM" id="Phobius"/>
    </source>
</evidence>
<feature type="transmembrane region" description="Helical" evidence="2">
    <location>
        <begin position="220"/>
        <end position="243"/>
    </location>
</feature>
<feature type="transmembrane region" description="Helical" evidence="2">
    <location>
        <begin position="192"/>
        <end position="214"/>
    </location>
</feature>
<keyword evidence="2" id="KW-0472">Membrane</keyword>
<feature type="region of interest" description="Disordered" evidence="1">
    <location>
        <begin position="1"/>
        <end position="57"/>
    </location>
</feature>
<protein>
    <submittedName>
        <fullName evidence="3">Uncharacterized protein</fullName>
    </submittedName>
</protein>
<evidence type="ECO:0000313" key="3">
    <source>
        <dbReference type="EMBL" id="AUX41513.1"/>
    </source>
</evidence>
<keyword evidence="2" id="KW-1133">Transmembrane helix</keyword>
<feature type="transmembrane region" description="Helical" evidence="2">
    <location>
        <begin position="91"/>
        <end position="109"/>
    </location>
</feature>
<accession>A0A2L0EQD2</accession>
<evidence type="ECO:0000256" key="1">
    <source>
        <dbReference type="SAM" id="MobiDB-lite"/>
    </source>
</evidence>
<keyword evidence="2" id="KW-0812">Transmembrane</keyword>
<sequence length="281" mass="28801">MSMEAPGAISSGAERGAGPAVPASVESRGARAQGDDGPSSSDRSDAGPQPGAPRFDLGLGEGRAPQALLAAVVAWMITVAPAAFARGAPTSAGVAATLGFLCGVAAPLLTGVHRRLARHLGISVFLALATLTWLLAAPSLQPSRLDPVRAAIGAIAWGIFALSWRDRWDARRQPEPDAEAPLLQARAHLPPLAVPIVAFGALVSLAVLVLAWRVRDPERALLAQAVAVACAVALVSAASSVAVARGGRPAAGARRLTHHAVRQLLLLIVFAVLGAIMMMLR</sequence>
<dbReference type="OrthoDB" id="5510750at2"/>
<proteinExistence type="predicted"/>
<gene>
    <name evidence="3" type="ORF">SOCE26_029270</name>
</gene>
<dbReference type="RefSeq" id="WP_104979858.1">
    <property type="nucleotide sequence ID" value="NZ_CP012673.1"/>
</dbReference>
<dbReference type="AlphaFoldDB" id="A0A2L0EQD2"/>
<dbReference type="EMBL" id="CP012673">
    <property type="protein sequence ID" value="AUX41513.1"/>
    <property type="molecule type" value="Genomic_DNA"/>
</dbReference>
<feature type="transmembrane region" description="Helical" evidence="2">
    <location>
        <begin position="264"/>
        <end position="280"/>
    </location>
</feature>
<evidence type="ECO:0000313" key="4">
    <source>
        <dbReference type="Proteomes" id="UP000238348"/>
    </source>
</evidence>
<organism evidence="3 4">
    <name type="scientific">Sorangium cellulosum</name>
    <name type="common">Polyangium cellulosum</name>
    <dbReference type="NCBI Taxonomy" id="56"/>
    <lineage>
        <taxon>Bacteria</taxon>
        <taxon>Pseudomonadati</taxon>
        <taxon>Myxococcota</taxon>
        <taxon>Polyangia</taxon>
        <taxon>Polyangiales</taxon>
        <taxon>Polyangiaceae</taxon>
        <taxon>Sorangium</taxon>
    </lineage>
</organism>